<accession>A0A1C3TUH9</accession>
<evidence type="ECO:0000313" key="1">
    <source>
        <dbReference type="EMBL" id="SCB06876.1"/>
    </source>
</evidence>
<sequence length="108" mass="11957">MDELPVIKTRRKGRSSTQSMLIPSEEMVARALWAAPPGQLSDIAGVRQALAKQYGADACCPVTVQRHLVQISQSGAAPFWRIVDPDRPFARRMSGGAERIRERLANEK</sequence>
<dbReference type="EMBL" id="FMAC01000001">
    <property type="protein sequence ID" value="SCB06876.1"/>
    <property type="molecule type" value="Genomic_DNA"/>
</dbReference>
<dbReference type="Proteomes" id="UP000186228">
    <property type="component" value="Unassembled WGS sequence"/>
</dbReference>
<protein>
    <recommendedName>
        <fullName evidence="3">Methylated-DNA-[protein]-cysteine S-methyltransferase DNA binding domain-containing protein</fullName>
    </recommendedName>
</protein>
<name>A0A1C3TUH9_9HYPH</name>
<keyword evidence="2" id="KW-1185">Reference proteome</keyword>
<evidence type="ECO:0000313" key="2">
    <source>
        <dbReference type="Proteomes" id="UP000186228"/>
    </source>
</evidence>
<organism evidence="1 2">
    <name type="scientific">Rhizobium hainanense</name>
    <dbReference type="NCBI Taxonomy" id="52131"/>
    <lineage>
        <taxon>Bacteria</taxon>
        <taxon>Pseudomonadati</taxon>
        <taxon>Pseudomonadota</taxon>
        <taxon>Alphaproteobacteria</taxon>
        <taxon>Hyphomicrobiales</taxon>
        <taxon>Rhizobiaceae</taxon>
        <taxon>Rhizobium/Agrobacterium group</taxon>
        <taxon>Rhizobium</taxon>
    </lineage>
</organism>
<gene>
    <name evidence="1" type="ORF">GA0061100_10134</name>
</gene>
<dbReference type="RefSeq" id="WP_075850611.1">
    <property type="nucleotide sequence ID" value="NZ_FMAC01000001.1"/>
</dbReference>
<evidence type="ECO:0008006" key="3">
    <source>
        <dbReference type="Google" id="ProtNLM"/>
    </source>
</evidence>
<dbReference type="OrthoDB" id="675048at2"/>
<dbReference type="AlphaFoldDB" id="A0A1C3TUH9"/>
<reference evidence="2" key="1">
    <citation type="submission" date="2016-08" db="EMBL/GenBank/DDBJ databases">
        <authorList>
            <person name="Varghese N."/>
            <person name="Submissions Spin"/>
        </authorList>
    </citation>
    <scope>NUCLEOTIDE SEQUENCE [LARGE SCALE GENOMIC DNA]</scope>
    <source>
        <strain evidence="2">CCBAU 57015</strain>
    </source>
</reference>
<proteinExistence type="predicted"/>